<evidence type="ECO:0000313" key="1">
    <source>
        <dbReference type="EMBL" id="MEU2124672.1"/>
    </source>
</evidence>
<protein>
    <recommendedName>
        <fullName evidence="3">Transposase</fullName>
    </recommendedName>
</protein>
<dbReference type="RefSeq" id="WP_157114931.1">
    <property type="nucleotide sequence ID" value="NZ_JBEYBM010000014.1"/>
</dbReference>
<sequence length="53" mass="5851">MSGDRPRPTEDILDELAQNVIDESGSVRHVKADTELEEHLAAALLRFPLPSLP</sequence>
<dbReference type="EMBL" id="JBEYBR010000064">
    <property type="protein sequence ID" value="MEU2124672.1"/>
    <property type="molecule type" value="Genomic_DNA"/>
</dbReference>
<evidence type="ECO:0000313" key="2">
    <source>
        <dbReference type="Proteomes" id="UP001550535"/>
    </source>
</evidence>
<evidence type="ECO:0008006" key="3">
    <source>
        <dbReference type="Google" id="ProtNLM"/>
    </source>
</evidence>
<reference evidence="1 2" key="1">
    <citation type="submission" date="2024-06" db="EMBL/GenBank/DDBJ databases">
        <title>The Natural Products Discovery Center: Release of the First 8490 Sequenced Strains for Exploring Actinobacteria Biosynthetic Diversity.</title>
        <authorList>
            <person name="Kalkreuter E."/>
            <person name="Kautsar S.A."/>
            <person name="Yang D."/>
            <person name="Bader C.D."/>
            <person name="Teijaro C.N."/>
            <person name="Fluegel L."/>
            <person name="Davis C.M."/>
            <person name="Simpson J.R."/>
            <person name="Lauterbach L."/>
            <person name="Steele A.D."/>
            <person name="Gui C."/>
            <person name="Meng S."/>
            <person name="Li G."/>
            <person name="Viehrig K."/>
            <person name="Ye F."/>
            <person name="Su P."/>
            <person name="Kiefer A.F."/>
            <person name="Nichols A."/>
            <person name="Cepeda A.J."/>
            <person name="Yan W."/>
            <person name="Fan B."/>
            <person name="Jiang Y."/>
            <person name="Adhikari A."/>
            <person name="Zheng C.-J."/>
            <person name="Schuster L."/>
            <person name="Cowan T.M."/>
            <person name="Smanski M.J."/>
            <person name="Chevrette M.G."/>
            <person name="De Carvalho L.P.S."/>
            <person name="Shen B."/>
        </authorList>
    </citation>
    <scope>NUCLEOTIDE SEQUENCE [LARGE SCALE GENOMIC DNA]</scope>
    <source>
        <strain evidence="1 2">NPDC019434</strain>
    </source>
</reference>
<accession>A0ABV2XFJ8</accession>
<keyword evidence="2" id="KW-1185">Reference proteome</keyword>
<dbReference type="Proteomes" id="UP001550535">
    <property type="component" value="Unassembled WGS sequence"/>
</dbReference>
<proteinExistence type="predicted"/>
<comment type="caution">
    <text evidence="1">The sequence shown here is derived from an EMBL/GenBank/DDBJ whole genome shotgun (WGS) entry which is preliminary data.</text>
</comment>
<organism evidence="1 2">
    <name type="scientific">Nocardia niwae</name>
    <dbReference type="NCBI Taxonomy" id="626084"/>
    <lineage>
        <taxon>Bacteria</taxon>
        <taxon>Bacillati</taxon>
        <taxon>Actinomycetota</taxon>
        <taxon>Actinomycetes</taxon>
        <taxon>Mycobacteriales</taxon>
        <taxon>Nocardiaceae</taxon>
        <taxon>Nocardia</taxon>
    </lineage>
</organism>
<name>A0ABV2XFJ8_9NOCA</name>
<gene>
    <name evidence="1" type="ORF">ABZ507_22945</name>
</gene>